<keyword evidence="2" id="KW-1185">Reference proteome</keyword>
<dbReference type="PANTHER" id="PTHR15897">
    <property type="entry name" value="ANKYRIN REPEAT AND MYND DOMAIN PROTEIN 1"/>
    <property type="match status" value="1"/>
</dbReference>
<name>A0A226NGD9_CALSU</name>
<evidence type="ECO:0000313" key="2">
    <source>
        <dbReference type="Proteomes" id="UP000198323"/>
    </source>
</evidence>
<dbReference type="EMBL" id="MCFN01000062">
    <property type="protein sequence ID" value="OXB66542.1"/>
    <property type="molecule type" value="Genomic_DNA"/>
</dbReference>
<dbReference type="Proteomes" id="UP000198323">
    <property type="component" value="Unassembled WGS sequence"/>
</dbReference>
<gene>
    <name evidence="1" type="ORF">ASZ78_011657</name>
</gene>
<proteinExistence type="predicted"/>
<comment type="caution">
    <text evidence="1">The sequence shown here is derived from an EMBL/GenBank/DDBJ whole genome shotgun (WGS) entry which is preliminary data.</text>
</comment>
<protein>
    <submittedName>
        <fullName evidence="1">Uncharacterized protein</fullName>
    </submittedName>
</protein>
<dbReference type="PANTHER" id="PTHR15897:SF2">
    <property type="entry name" value="ANKYRIN REPEAT AND MYND DOMAIN-CONTAINING PROTEIN 1"/>
    <property type="match status" value="1"/>
</dbReference>
<dbReference type="AlphaFoldDB" id="A0A226NGD9"/>
<organism evidence="1 2">
    <name type="scientific">Callipepla squamata</name>
    <name type="common">Scaled quail</name>
    <dbReference type="NCBI Taxonomy" id="9009"/>
    <lineage>
        <taxon>Eukaryota</taxon>
        <taxon>Metazoa</taxon>
        <taxon>Chordata</taxon>
        <taxon>Craniata</taxon>
        <taxon>Vertebrata</taxon>
        <taxon>Euteleostomi</taxon>
        <taxon>Archelosauria</taxon>
        <taxon>Archosauria</taxon>
        <taxon>Dinosauria</taxon>
        <taxon>Saurischia</taxon>
        <taxon>Theropoda</taxon>
        <taxon>Coelurosauria</taxon>
        <taxon>Aves</taxon>
        <taxon>Neognathae</taxon>
        <taxon>Galloanserae</taxon>
        <taxon>Galliformes</taxon>
        <taxon>Odontophoridae</taxon>
        <taxon>Callipepla</taxon>
    </lineage>
</organism>
<accession>A0A226NGD9</accession>
<evidence type="ECO:0000313" key="1">
    <source>
        <dbReference type="EMBL" id="OXB66542.1"/>
    </source>
</evidence>
<dbReference type="InterPro" id="IPR053064">
    <property type="entry name" value="Ankyrin-MYND_domain-protein"/>
</dbReference>
<sequence length="158" mass="17003">MDTFGSKGETANASIGQYMGRPWPPSPAALASDPPAQLLEPSLLHQVVSEFWGLSPLHIAASLPGEEGVNTAKYLLSSALHLDGRAEDGNEVDKMPEAGADVLAPVTLQERKRKAVGTVVDFAYYKYYQVSCNPDAILSRLVDMSHNFTPIPYQVSGS</sequence>
<dbReference type="STRING" id="9009.A0A226NGD9"/>
<dbReference type="OrthoDB" id="48314at2759"/>
<reference evidence="1 2" key="1">
    <citation type="submission" date="2016-07" db="EMBL/GenBank/DDBJ databases">
        <title>Disparate Historic Effective Population Sizes Predicted by Modern Levels of Genome Diversity for the Scaled Quail (Callipepla squamata) and the Northern Bobwhite (Colinus virginianus): Inferences from First and Second Generation Draft Genome Assemblies for Sympatric New World Quail.</title>
        <authorList>
            <person name="Oldeschulte D.L."/>
            <person name="Halley Y.A."/>
            <person name="Bhattarai E.K."/>
            <person name="Brashear W.A."/>
            <person name="Hill J."/>
            <person name="Metz R.P."/>
            <person name="Johnson C.D."/>
            <person name="Rollins D."/>
            <person name="Peterson M.J."/>
            <person name="Bickhart D.M."/>
            <person name="Decker J.E."/>
            <person name="Seabury C.M."/>
        </authorList>
    </citation>
    <scope>NUCLEOTIDE SEQUENCE [LARGE SCALE GENOMIC DNA]</scope>
    <source>
        <strain evidence="1 2">Texas</strain>
        <tissue evidence="1">Leg muscle</tissue>
    </source>
</reference>